<proteinExistence type="inferred from homology"/>
<comment type="similarity">
    <text evidence="1">Belongs to the short-chain dehydrogenases/reductases (SDR) family.</text>
</comment>
<dbReference type="PRINTS" id="PR00081">
    <property type="entry name" value="GDHRDH"/>
</dbReference>
<dbReference type="InterPro" id="IPR036291">
    <property type="entry name" value="NAD(P)-bd_dom_sf"/>
</dbReference>
<dbReference type="SUPFAM" id="SSF51735">
    <property type="entry name" value="NAD(P)-binding Rossmann-fold domains"/>
    <property type="match status" value="1"/>
</dbReference>
<dbReference type="PANTHER" id="PTHR24321">
    <property type="entry name" value="DEHYDROGENASES, SHORT CHAIN"/>
    <property type="match status" value="1"/>
</dbReference>
<dbReference type="PANTHER" id="PTHR24321:SF8">
    <property type="entry name" value="ESTRADIOL 17-BETA-DEHYDROGENASE 8-RELATED"/>
    <property type="match status" value="1"/>
</dbReference>
<organism evidence="5 6">
    <name type="scientific">Gordonia hankookensis</name>
    <dbReference type="NCBI Taxonomy" id="589403"/>
    <lineage>
        <taxon>Bacteria</taxon>
        <taxon>Bacillati</taxon>
        <taxon>Actinomycetota</taxon>
        <taxon>Actinomycetes</taxon>
        <taxon>Mycobacteriales</taxon>
        <taxon>Gordoniaceae</taxon>
        <taxon>Gordonia</taxon>
    </lineage>
</organism>
<dbReference type="PROSITE" id="PS00061">
    <property type="entry name" value="ADH_SHORT"/>
    <property type="match status" value="1"/>
</dbReference>
<evidence type="ECO:0000256" key="1">
    <source>
        <dbReference type="ARBA" id="ARBA00006484"/>
    </source>
</evidence>
<dbReference type="RefSeq" id="WP_190265883.1">
    <property type="nucleotide sequence ID" value="NZ_BAABAD010000003.1"/>
</dbReference>
<dbReference type="InterPro" id="IPR057326">
    <property type="entry name" value="KR_dom"/>
</dbReference>
<dbReference type="InterPro" id="IPR020904">
    <property type="entry name" value="Sc_DH/Rdtase_CS"/>
</dbReference>
<dbReference type="CDD" id="cd05233">
    <property type="entry name" value="SDR_c"/>
    <property type="match status" value="1"/>
</dbReference>
<evidence type="ECO:0000256" key="3">
    <source>
        <dbReference type="ARBA" id="ARBA00023027"/>
    </source>
</evidence>
<comment type="caution">
    <text evidence="5">The sequence shown here is derived from an EMBL/GenBank/DDBJ whole genome shotgun (WGS) entry which is preliminary data.</text>
</comment>
<keyword evidence="2" id="KW-0560">Oxidoreductase</keyword>
<evidence type="ECO:0000259" key="4">
    <source>
        <dbReference type="SMART" id="SM00822"/>
    </source>
</evidence>
<keyword evidence="3" id="KW-0520">NAD</keyword>
<feature type="domain" description="Ketoreductase" evidence="4">
    <location>
        <begin position="5"/>
        <end position="180"/>
    </location>
</feature>
<protein>
    <submittedName>
        <fullName evidence="5">SDR family oxidoreductase</fullName>
    </submittedName>
</protein>
<evidence type="ECO:0000313" key="6">
    <source>
        <dbReference type="Proteomes" id="UP000602395"/>
    </source>
</evidence>
<sequence>MSGTRAAVVVGGASGIGLATARALAAEGYVVTIADVNAGAARTAADEIGGATTAVTMDVTDEASVAAGFEAVQDLHAVVSCAGLTIPGAITELPLDHWQTTIDVCLTGSFLVLKHAGQRVVEGGSITVISSLNGRQPGNGVGAYCASKAGATMLVEVAALEMAPRRVRVNAIQPGVVDTPLTAGLSMVPGLTDEYIENTPLGRSGRPEEIADMAVFLASDKAAWITGAAFDVNGGAHLQRYPDVLGKVRAMMS</sequence>
<dbReference type="EMBL" id="JACWMS010000001">
    <property type="protein sequence ID" value="MBD1318905.1"/>
    <property type="molecule type" value="Genomic_DNA"/>
</dbReference>
<keyword evidence="6" id="KW-1185">Reference proteome</keyword>
<name>A0ABR7W7V2_9ACTN</name>
<dbReference type="Pfam" id="PF13561">
    <property type="entry name" value="adh_short_C2"/>
    <property type="match status" value="1"/>
</dbReference>
<dbReference type="Proteomes" id="UP000602395">
    <property type="component" value="Unassembled WGS sequence"/>
</dbReference>
<accession>A0ABR7W7V2</accession>
<evidence type="ECO:0000313" key="5">
    <source>
        <dbReference type="EMBL" id="MBD1318905.1"/>
    </source>
</evidence>
<gene>
    <name evidence="5" type="ORF">IDF66_04850</name>
</gene>
<reference evidence="5 6" key="1">
    <citation type="submission" date="2020-09" db="EMBL/GenBank/DDBJ databases">
        <title>Novel species in genus Gordonia.</title>
        <authorList>
            <person name="Zhang G."/>
        </authorList>
    </citation>
    <scope>NUCLEOTIDE SEQUENCE [LARGE SCALE GENOMIC DNA]</scope>
    <source>
        <strain evidence="5 6">ON-33</strain>
    </source>
</reference>
<dbReference type="Gene3D" id="3.40.50.720">
    <property type="entry name" value="NAD(P)-binding Rossmann-like Domain"/>
    <property type="match status" value="1"/>
</dbReference>
<dbReference type="SMART" id="SM00822">
    <property type="entry name" value="PKS_KR"/>
    <property type="match status" value="1"/>
</dbReference>
<dbReference type="InterPro" id="IPR002347">
    <property type="entry name" value="SDR_fam"/>
</dbReference>
<evidence type="ECO:0000256" key="2">
    <source>
        <dbReference type="ARBA" id="ARBA00023002"/>
    </source>
</evidence>